<gene>
    <name evidence="2" type="ORF">FOMPIDRAFT_1040898</name>
</gene>
<dbReference type="HOGENOM" id="CLU_010790_2_3_1"/>
<name>S8FVX7_FOMSC</name>
<keyword evidence="3" id="KW-1185">Reference proteome</keyword>
<dbReference type="InParanoid" id="S8FVX7"/>
<dbReference type="CDD" id="cd09917">
    <property type="entry name" value="F-box_SF"/>
    <property type="match status" value="1"/>
</dbReference>
<evidence type="ECO:0000313" key="2">
    <source>
        <dbReference type="EMBL" id="EPT02415.1"/>
    </source>
</evidence>
<evidence type="ECO:0000259" key="1">
    <source>
        <dbReference type="PROSITE" id="PS50181"/>
    </source>
</evidence>
<dbReference type="InterPro" id="IPR036047">
    <property type="entry name" value="F-box-like_dom_sf"/>
</dbReference>
<dbReference type="STRING" id="743788.S8FVX7"/>
<dbReference type="InterPro" id="IPR001810">
    <property type="entry name" value="F-box_dom"/>
</dbReference>
<organism evidence="2 3">
    <name type="scientific">Fomitopsis schrenkii</name>
    <name type="common">Brown rot fungus</name>
    <dbReference type="NCBI Taxonomy" id="2126942"/>
    <lineage>
        <taxon>Eukaryota</taxon>
        <taxon>Fungi</taxon>
        <taxon>Dikarya</taxon>
        <taxon>Basidiomycota</taxon>
        <taxon>Agaricomycotina</taxon>
        <taxon>Agaricomycetes</taxon>
        <taxon>Polyporales</taxon>
        <taxon>Fomitopsis</taxon>
    </lineage>
</organism>
<evidence type="ECO:0000313" key="3">
    <source>
        <dbReference type="Proteomes" id="UP000015241"/>
    </source>
</evidence>
<proteinExistence type="predicted"/>
<feature type="domain" description="F-box" evidence="1">
    <location>
        <begin position="42"/>
        <end position="91"/>
    </location>
</feature>
<dbReference type="PROSITE" id="PS50181">
    <property type="entry name" value="FBOX"/>
    <property type="match status" value="1"/>
</dbReference>
<dbReference type="AlphaFoldDB" id="S8FVX7"/>
<dbReference type="SUPFAM" id="SSF81383">
    <property type="entry name" value="F-box domain"/>
    <property type="match status" value="1"/>
</dbReference>
<reference evidence="2 3" key="1">
    <citation type="journal article" date="2012" name="Science">
        <title>The Paleozoic origin of enzymatic lignin decomposition reconstructed from 31 fungal genomes.</title>
        <authorList>
            <person name="Floudas D."/>
            <person name="Binder M."/>
            <person name="Riley R."/>
            <person name="Barry K."/>
            <person name="Blanchette R.A."/>
            <person name="Henrissat B."/>
            <person name="Martinez A.T."/>
            <person name="Otillar R."/>
            <person name="Spatafora J.W."/>
            <person name="Yadav J.S."/>
            <person name="Aerts A."/>
            <person name="Benoit I."/>
            <person name="Boyd A."/>
            <person name="Carlson A."/>
            <person name="Copeland A."/>
            <person name="Coutinho P.M."/>
            <person name="de Vries R.P."/>
            <person name="Ferreira P."/>
            <person name="Findley K."/>
            <person name="Foster B."/>
            <person name="Gaskell J."/>
            <person name="Glotzer D."/>
            <person name="Gorecki P."/>
            <person name="Heitman J."/>
            <person name="Hesse C."/>
            <person name="Hori C."/>
            <person name="Igarashi K."/>
            <person name="Jurgens J.A."/>
            <person name="Kallen N."/>
            <person name="Kersten P."/>
            <person name="Kohler A."/>
            <person name="Kuees U."/>
            <person name="Kumar T.K.A."/>
            <person name="Kuo A."/>
            <person name="LaButti K."/>
            <person name="Larrondo L.F."/>
            <person name="Lindquist E."/>
            <person name="Ling A."/>
            <person name="Lombard V."/>
            <person name="Lucas S."/>
            <person name="Lundell T."/>
            <person name="Martin R."/>
            <person name="McLaughlin D.J."/>
            <person name="Morgenstern I."/>
            <person name="Morin E."/>
            <person name="Murat C."/>
            <person name="Nagy L.G."/>
            <person name="Nolan M."/>
            <person name="Ohm R.A."/>
            <person name="Patyshakuliyeva A."/>
            <person name="Rokas A."/>
            <person name="Ruiz-Duenas F.J."/>
            <person name="Sabat G."/>
            <person name="Salamov A."/>
            <person name="Samejima M."/>
            <person name="Schmutz J."/>
            <person name="Slot J.C."/>
            <person name="St John F."/>
            <person name="Stenlid J."/>
            <person name="Sun H."/>
            <person name="Sun S."/>
            <person name="Syed K."/>
            <person name="Tsang A."/>
            <person name="Wiebenga A."/>
            <person name="Young D."/>
            <person name="Pisabarro A."/>
            <person name="Eastwood D.C."/>
            <person name="Martin F."/>
            <person name="Cullen D."/>
            <person name="Grigoriev I.V."/>
            <person name="Hibbett D.S."/>
        </authorList>
    </citation>
    <scope>NUCLEOTIDE SEQUENCE</scope>
    <source>
        <strain evidence="3">FP-58527</strain>
    </source>
</reference>
<accession>S8FVX7</accession>
<sequence>MPPRKNKRSKTAVAASGADASSKVNAKTIKHWKTVRGKRGGLKNFMEMPLDIIQEICLLLYPQDLLSLSRTTKALHDFLMRKACTSIWKDSLSRIVDLPKRPSRFIEPAWVSLLFSPTCTDILSDRQWKNFKAIQGVLLQVTVTGYKTPCYLASEVLETIKAYLRLPRKAECEAFINKRAKLADKRKKLAANCERWVAEEEHRGYEEARNAQRERINDVCARLCALGWEPEVEYLRKHNFDPFADIRAIWVMKKLTDQGNMRAEVIARMDDVRAQRLEYEYNVMMAERWEALEHASSKLLKMVFRKHPELDICGLNTSDLALQDEFRALMCAPADVHVDTSAFLALNDHIEEIVERWRVRVYQVIREKVDKAGFVHPAGGDPLELATAVFSGPGKYVQHFEFLPFLLKHLRPSVNVPTMSKYELWAHKRGPQPFNERSSSPLLALGPKLRSVVRSMIEMAGKDPDTATTAELDALDLRCGVHALLGLKLRTGELQRQRKQPL</sequence>
<dbReference type="OrthoDB" id="2745177at2759"/>
<dbReference type="EMBL" id="KE504135">
    <property type="protein sequence ID" value="EPT02415.1"/>
    <property type="molecule type" value="Genomic_DNA"/>
</dbReference>
<dbReference type="Proteomes" id="UP000015241">
    <property type="component" value="Unassembled WGS sequence"/>
</dbReference>
<protein>
    <recommendedName>
        <fullName evidence="1">F-box domain-containing protein</fullName>
    </recommendedName>
</protein>